<feature type="domain" description="Nephrocystin 3-like N-terminal" evidence="2">
    <location>
        <begin position="123"/>
        <end position="302"/>
    </location>
</feature>
<gene>
    <name evidence="3" type="ORF">SLS62_005920</name>
</gene>
<dbReference type="Proteomes" id="UP001320420">
    <property type="component" value="Unassembled WGS sequence"/>
</dbReference>
<dbReference type="EMBL" id="JAKJXP020000041">
    <property type="protein sequence ID" value="KAK7752176.1"/>
    <property type="molecule type" value="Genomic_DNA"/>
</dbReference>
<protein>
    <recommendedName>
        <fullName evidence="2">Nephrocystin 3-like N-terminal domain-containing protein</fullName>
    </recommendedName>
</protein>
<comment type="caution">
    <text evidence="3">The sequence shown here is derived from an EMBL/GenBank/DDBJ whole genome shotgun (WGS) entry which is preliminary data.</text>
</comment>
<name>A0AAN9URZ4_9PEZI</name>
<dbReference type="Pfam" id="PF24883">
    <property type="entry name" value="NPHP3_N"/>
    <property type="match status" value="1"/>
</dbReference>
<keyword evidence="1" id="KW-0677">Repeat</keyword>
<reference evidence="3 4" key="1">
    <citation type="submission" date="2024-02" db="EMBL/GenBank/DDBJ databases">
        <title>De novo assembly and annotation of 12 fungi associated with fruit tree decline syndrome in Ontario, Canada.</title>
        <authorList>
            <person name="Sulman M."/>
            <person name="Ellouze W."/>
            <person name="Ilyukhin E."/>
        </authorList>
    </citation>
    <scope>NUCLEOTIDE SEQUENCE [LARGE SCALE GENOMIC DNA]</scope>
    <source>
        <strain evidence="3 4">M11/M66-122</strain>
    </source>
</reference>
<organism evidence="3 4">
    <name type="scientific">Diatrype stigma</name>
    <dbReference type="NCBI Taxonomy" id="117547"/>
    <lineage>
        <taxon>Eukaryota</taxon>
        <taxon>Fungi</taxon>
        <taxon>Dikarya</taxon>
        <taxon>Ascomycota</taxon>
        <taxon>Pezizomycotina</taxon>
        <taxon>Sordariomycetes</taxon>
        <taxon>Xylariomycetidae</taxon>
        <taxon>Xylariales</taxon>
        <taxon>Diatrypaceae</taxon>
        <taxon>Diatrype</taxon>
    </lineage>
</organism>
<sequence>MRVLRGRLPGLELYKRIYSSKGNLELAMQVKIAESYKAFIHFCVQATMFYNKSGTQQSRKIDGLQEGHDNDHINKIQSLLGLGDYSAEQENDAVETYRRNFEVDAFMKNQFLERMEGGRMDTLKSHHDFRQWLESEGSRLLLVVGYNHHSIRSANQCWASPIALELMNRVKEKKREDESWVHYTSGLRDEGDVLSRAVFTIVLQVLRQNRSAVQKDEPLQELHAAIQDYRQEAERGGGETAASLQKVALRALNFLDSSKTVWIILDRVDKCRDQSRKLIGRALLKTMVYLVENAKPRVRVLAVVSGLDWNIDQDEDDLGRERKNSVIQHVVYQQQL</sequence>
<evidence type="ECO:0000256" key="1">
    <source>
        <dbReference type="ARBA" id="ARBA00022737"/>
    </source>
</evidence>
<evidence type="ECO:0000313" key="4">
    <source>
        <dbReference type="Proteomes" id="UP001320420"/>
    </source>
</evidence>
<evidence type="ECO:0000313" key="3">
    <source>
        <dbReference type="EMBL" id="KAK7752176.1"/>
    </source>
</evidence>
<dbReference type="AlphaFoldDB" id="A0AAN9URZ4"/>
<dbReference type="InterPro" id="IPR056884">
    <property type="entry name" value="NPHP3-like_N"/>
</dbReference>
<evidence type="ECO:0000259" key="2">
    <source>
        <dbReference type="Pfam" id="PF24883"/>
    </source>
</evidence>
<proteinExistence type="predicted"/>
<accession>A0AAN9URZ4</accession>
<keyword evidence="4" id="KW-1185">Reference proteome</keyword>